<dbReference type="EMBL" id="JANPWB010000013">
    <property type="protein sequence ID" value="KAJ1105279.1"/>
    <property type="molecule type" value="Genomic_DNA"/>
</dbReference>
<sequence length="179" mass="19765">MQEPDKLDKLESAASSEGSGLGLRVDGESVLQHSFSVRSIEQKAEVNAVQVSQPVAEDHGQSIADMLKALAVELKSGFETFNANQAEIRGLCEDLGKKIDDLAGRTAASEEEVGELRGPEGLEDGDLKGFMARLIKQEVNVEISEEDIVKDIQRVHRVPAKMPFNRDRPRKILVYFKTF</sequence>
<name>A0AAV7MQE2_PLEWA</name>
<reference evidence="2" key="1">
    <citation type="journal article" date="2022" name="bioRxiv">
        <title>Sequencing and chromosome-scale assembly of the giantPleurodeles waltlgenome.</title>
        <authorList>
            <person name="Brown T."/>
            <person name="Elewa A."/>
            <person name="Iarovenko S."/>
            <person name="Subramanian E."/>
            <person name="Araus A.J."/>
            <person name="Petzold A."/>
            <person name="Susuki M."/>
            <person name="Suzuki K.-i.T."/>
            <person name="Hayashi T."/>
            <person name="Toyoda A."/>
            <person name="Oliveira C."/>
            <person name="Osipova E."/>
            <person name="Leigh N.D."/>
            <person name="Simon A."/>
            <person name="Yun M.H."/>
        </authorList>
    </citation>
    <scope>NUCLEOTIDE SEQUENCE</scope>
    <source>
        <strain evidence="2">20211129_DDA</strain>
        <tissue evidence="2">Liver</tissue>
    </source>
</reference>
<organism evidence="2 3">
    <name type="scientific">Pleurodeles waltl</name>
    <name type="common">Iberian ribbed newt</name>
    <dbReference type="NCBI Taxonomy" id="8319"/>
    <lineage>
        <taxon>Eukaryota</taxon>
        <taxon>Metazoa</taxon>
        <taxon>Chordata</taxon>
        <taxon>Craniata</taxon>
        <taxon>Vertebrata</taxon>
        <taxon>Euteleostomi</taxon>
        <taxon>Amphibia</taxon>
        <taxon>Batrachia</taxon>
        <taxon>Caudata</taxon>
        <taxon>Salamandroidea</taxon>
        <taxon>Salamandridae</taxon>
        <taxon>Pleurodelinae</taxon>
        <taxon>Pleurodeles</taxon>
    </lineage>
</organism>
<accession>A0AAV7MQE2</accession>
<gene>
    <name evidence="2" type="ORF">NDU88_002687</name>
</gene>
<keyword evidence="3" id="KW-1185">Reference proteome</keyword>
<feature type="compositionally biased region" description="Basic and acidic residues" evidence="1">
    <location>
        <begin position="1"/>
        <end position="11"/>
    </location>
</feature>
<dbReference type="Gene3D" id="3.30.70.1820">
    <property type="entry name" value="L1 transposable element, RRM domain"/>
    <property type="match status" value="1"/>
</dbReference>
<evidence type="ECO:0000313" key="2">
    <source>
        <dbReference type="EMBL" id="KAJ1105279.1"/>
    </source>
</evidence>
<proteinExistence type="predicted"/>
<evidence type="ECO:0000313" key="3">
    <source>
        <dbReference type="Proteomes" id="UP001066276"/>
    </source>
</evidence>
<dbReference type="AlphaFoldDB" id="A0AAV7MQE2"/>
<protein>
    <submittedName>
        <fullName evidence="2">Uncharacterized protein</fullName>
    </submittedName>
</protein>
<comment type="caution">
    <text evidence="2">The sequence shown here is derived from an EMBL/GenBank/DDBJ whole genome shotgun (WGS) entry which is preliminary data.</text>
</comment>
<dbReference type="Proteomes" id="UP001066276">
    <property type="component" value="Chromosome 9"/>
</dbReference>
<feature type="region of interest" description="Disordered" evidence="1">
    <location>
        <begin position="1"/>
        <end position="25"/>
    </location>
</feature>
<evidence type="ECO:0000256" key="1">
    <source>
        <dbReference type="SAM" id="MobiDB-lite"/>
    </source>
</evidence>